<comment type="caution">
    <text evidence="5">The sequence shown here is derived from an EMBL/GenBank/DDBJ whole genome shotgun (WGS) entry which is preliminary data.</text>
</comment>
<keyword evidence="1" id="KW-0472">Membrane</keyword>
<evidence type="ECO:0000313" key="6">
    <source>
        <dbReference type="Proteomes" id="UP000215335"/>
    </source>
</evidence>
<dbReference type="InterPro" id="IPR052774">
    <property type="entry name" value="Celegans_DevNeuronal_Protein"/>
</dbReference>
<proteinExistence type="predicted"/>
<dbReference type="PROSITE" id="PS50948">
    <property type="entry name" value="PAN"/>
    <property type="match status" value="2"/>
</dbReference>
<keyword evidence="6" id="KW-1185">Reference proteome</keyword>
<dbReference type="STRING" id="543379.A0A232F7T9"/>
<gene>
    <name evidence="5" type="ORF">TSAR_011778</name>
</gene>
<feature type="domain" description="Apple" evidence="3">
    <location>
        <begin position="215"/>
        <end position="297"/>
    </location>
</feature>
<dbReference type="PROSITE" id="PS51034">
    <property type="entry name" value="ZP_2"/>
    <property type="match status" value="1"/>
</dbReference>
<evidence type="ECO:0000259" key="4">
    <source>
        <dbReference type="PROSITE" id="PS51034"/>
    </source>
</evidence>
<dbReference type="Pfam" id="PF00024">
    <property type="entry name" value="PAN_1"/>
    <property type="match status" value="1"/>
</dbReference>
<feature type="domain" description="ZP" evidence="4">
    <location>
        <begin position="303"/>
        <end position="573"/>
    </location>
</feature>
<keyword evidence="2" id="KW-0732">Signal</keyword>
<dbReference type="PANTHER" id="PTHR47327:SF8">
    <property type="entry name" value="FI17836P1"/>
    <property type="match status" value="1"/>
</dbReference>
<name>A0A232F7T9_9HYME</name>
<feature type="transmembrane region" description="Helical" evidence="1">
    <location>
        <begin position="652"/>
        <end position="675"/>
    </location>
</feature>
<protein>
    <recommendedName>
        <fullName evidence="7">ZP domain-containing protein</fullName>
    </recommendedName>
</protein>
<dbReference type="Gene3D" id="3.50.4.10">
    <property type="entry name" value="Hepatocyte Growth Factor"/>
    <property type="match status" value="1"/>
</dbReference>
<dbReference type="SUPFAM" id="SSF57414">
    <property type="entry name" value="Hairpin loop containing domain-like"/>
    <property type="match status" value="1"/>
</dbReference>
<feature type="signal peptide" evidence="2">
    <location>
        <begin position="1"/>
        <end position="22"/>
    </location>
</feature>
<evidence type="ECO:0000259" key="3">
    <source>
        <dbReference type="PROSITE" id="PS50948"/>
    </source>
</evidence>
<dbReference type="GO" id="GO:0009653">
    <property type="term" value="P:anatomical structure morphogenesis"/>
    <property type="evidence" value="ECO:0007669"/>
    <property type="project" value="TreeGrafter"/>
</dbReference>
<evidence type="ECO:0008006" key="7">
    <source>
        <dbReference type="Google" id="ProtNLM"/>
    </source>
</evidence>
<organism evidence="5 6">
    <name type="scientific">Trichomalopsis sarcophagae</name>
    <dbReference type="NCBI Taxonomy" id="543379"/>
    <lineage>
        <taxon>Eukaryota</taxon>
        <taxon>Metazoa</taxon>
        <taxon>Ecdysozoa</taxon>
        <taxon>Arthropoda</taxon>
        <taxon>Hexapoda</taxon>
        <taxon>Insecta</taxon>
        <taxon>Pterygota</taxon>
        <taxon>Neoptera</taxon>
        <taxon>Endopterygota</taxon>
        <taxon>Hymenoptera</taxon>
        <taxon>Apocrita</taxon>
        <taxon>Proctotrupomorpha</taxon>
        <taxon>Chalcidoidea</taxon>
        <taxon>Pteromalidae</taxon>
        <taxon>Pteromalinae</taxon>
        <taxon>Trichomalopsis</taxon>
    </lineage>
</organism>
<dbReference type="AlphaFoldDB" id="A0A232F7T9"/>
<feature type="chain" id="PRO_5012240687" description="ZP domain-containing protein" evidence="2">
    <location>
        <begin position="23"/>
        <end position="722"/>
    </location>
</feature>
<evidence type="ECO:0000313" key="5">
    <source>
        <dbReference type="EMBL" id="OXU26518.1"/>
    </source>
</evidence>
<dbReference type="InterPro" id="IPR003609">
    <property type="entry name" value="Pan_app"/>
</dbReference>
<dbReference type="InterPro" id="IPR001507">
    <property type="entry name" value="ZP_dom"/>
</dbReference>
<dbReference type="OrthoDB" id="6430118at2759"/>
<evidence type="ECO:0000256" key="1">
    <source>
        <dbReference type="SAM" id="Phobius"/>
    </source>
</evidence>
<dbReference type="EMBL" id="NNAY01000785">
    <property type="protein sequence ID" value="OXU26518.1"/>
    <property type="molecule type" value="Genomic_DNA"/>
</dbReference>
<reference evidence="5 6" key="1">
    <citation type="journal article" date="2017" name="Curr. Biol.">
        <title>The Evolution of Venom by Co-option of Single-Copy Genes.</title>
        <authorList>
            <person name="Martinson E.O."/>
            <person name="Mrinalini"/>
            <person name="Kelkar Y.D."/>
            <person name="Chang C.H."/>
            <person name="Werren J.H."/>
        </authorList>
    </citation>
    <scope>NUCLEOTIDE SEQUENCE [LARGE SCALE GENOMIC DNA]</scope>
    <source>
        <strain evidence="5 6">Alberta</strain>
        <tissue evidence="5">Whole body</tissue>
    </source>
</reference>
<dbReference type="Proteomes" id="UP000215335">
    <property type="component" value="Unassembled WGS sequence"/>
</dbReference>
<keyword evidence="1" id="KW-1133">Transmembrane helix</keyword>
<sequence length="722" mass="79590">MGLWRVVLILAAIVASVVTVAGAPRSCGNNNTAWEKVPGMRPEYASSTQLLYTGLDSQGITATCFEKCKSLNCSAFIVDLERSGCIAVVPDGEDFVPEPNVTFYHEICLTVPESCTRNRLWQVERTLGAVLLDSMAMVLPQPVNRSQCYEACVNSTTCKSAEFRTSRDLTIGDTVGTCSLLSIERGTKPQAYRAAIYRDEYLESQCHNISKTDYCSYAEYRNTTMPYSDLKVANLNAKQCEERCDASRDGFLCRAYGVEYSKDNVPTCLLYSEDTISAGVSALISAPNAFYKEREPCIDMNVQCTNSSLTIELHTTEPFVGRMYASGYSESCGVQGQGSNVTTLVLPLPDTSRIDTAPMTCGLTPAYSVDQDNQSVLTRAVIWSTVIVQFNPIIQRLGDQAVRVGCTLESGEVPSPRSVTVNSGFTFIDSNAGLPPVAWTVMNKSSVVPTVSMDILDESMNRANVTHIGQRLFLKISIQPDDGPFDIQAGHLVASTESGDSSLLLLDNMGCPVMNEAQVFPALEKDPADNRSLVAEFRAFKFPSSQHVRFNVIVKFCLERCQPTRCVDGILSYGRKRRSVDGTTRANVTELYTSGNRTADELPLQASIIVQDTRSSNQDIYPDPLRAKDNPDTYIIRGSEYMDGQFCMNSSLALFLLIFLLIIQIVLIGSCVLAVRTYRRLAIRAEEDRADILARHLYGLHGGNFEISRRVRWADNNDSTLS</sequence>
<feature type="domain" description="Apple" evidence="3">
    <location>
        <begin position="115"/>
        <end position="206"/>
    </location>
</feature>
<keyword evidence="1" id="KW-0812">Transmembrane</keyword>
<accession>A0A232F7T9</accession>
<dbReference type="SMART" id="SM00241">
    <property type="entry name" value="ZP"/>
    <property type="match status" value="1"/>
</dbReference>
<evidence type="ECO:0000256" key="2">
    <source>
        <dbReference type="SAM" id="SignalP"/>
    </source>
</evidence>
<dbReference type="PANTHER" id="PTHR47327">
    <property type="entry name" value="FI18240P1-RELATED"/>
    <property type="match status" value="1"/>
</dbReference>